<proteinExistence type="predicted"/>
<keyword evidence="1" id="KW-1133">Transmembrane helix</keyword>
<evidence type="ECO:0008006" key="4">
    <source>
        <dbReference type="Google" id="ProtNLM"/>
    </source>
</evidence>
<dbReference type="PANTHER" id="PTHR31286:SF173">
    <property type="entry name" value="DUF4283 DOMAIN-CONTAINING PROTEIN"/>
    <property type="match status" value="1"/>
</dbReference>
<accession>A0A9D3ZHF3</accession>
<comment type="caution">
    <text evidence="2">The sequence shown here is derived from an EMBL/GenBank/DDBJ whole genome shotgun (WGS) entry which is preliminary data.</text>
</comment>
<keyword evidence="1" id="KW-0472">Membrane</keyword>
<evidence type="ECO:0000256" key="1">
    <source>
        <dbReference type="SAM" id="Phobius"/>
    </source>
</evidence>
<protein>
    <recommendedName>
        <fullName evidence="4">DUF4283 domain-containing protein</fullName>
    </recommendedName>
</protein>
<feature type="transmembrane region" description="Helical" evidence="1">
    <location>
        <begin position="12"/>
        <end position="34"/>
    </location>
</feature>
<organism evidence="2 3">
    <name type="scientific">Gossypium stocksii</name>
    <dbReference type="NCBI Taxonomy" id="47602"/>
    <lineage>
        <taxon>Eukaryota</taxon>
        <taxon>Viridiplantae</taxon>
        <taxon>Streptophyta</taxon>
        <taxon>Embryophyta</taxon>
        <taxon>Tracheophyta</taxon>
        <taxon>Spermatophyta</taxon>
        <taxon>Magnoliopsida</taxon>
        <taxon>eudicotyledons</taxon>
        <taxon>Gunneridae</taxon>
        <taxon>Pentapetalae</taxon>
        <taxon>rosids</taxon>
        <taxon>malvids</taxon>
        <taxon>Malvales</taxon>
        <taxon>Malvaceae</taxon>
        <taxon>Malvoideae</taxon>
        <taxon>Gossypium</taxon>
    </lineage>
</organism>
<dbReference type="AlphaFoldDB" id="A0A9D3ZHF3"/>
<reference evidence="2 3" key="1">
    <citation type="journal article" date="2021" name="Plant Biotechnol. J.">
        <title>Multi-omics assisted identification of the key and species-specific regulatory components of drought-tolerant mechanisms in Gossypium stocksii.</title>
        <authorList>
            <person name="Yu D."/>
            <person name="Ke L."/>
            <person name="Zhang D."/>
            <person name="Wu Y."/>
            <person name="Sun Y."/>
            <person name="Mei J."/>
            <person name="Sun J."/>
            <person name="Sun Y."/>
        </authorList>
    </citation>
    <scope>NUCLEOTIDE SEQUENCE [LARGE SCALE GENOMIC DNA]</scope>
    <source>
        <strain evidence="3">cv. E1</strain>
        <tissue evidence="2">Leaf</tissue>
    </source>
</reference>
<dbReference type="Proteomes" id="UP000828251">
    <property type="component" value="Unassembled WGS sequence"/>
</dbReference>
<sequence length="396" mass="44609">MELLCSPFLSRILYWLNLLCATPLLFWADCFLGAQLCYRTLSTFPSICSSSIPLHFIAKLRPVSYHSIRSGSFDPQFNEDNDKDHQFLESEDCSLLLPQFDDRIDRDSHSCEDRTTKKMRFNDGIDETSADMAVDHEPPQLPSWKDKLLGGVPVSFEVSHNAASMGSDSESDGNFALLDDDMQTSIVNGVSAINFSNRVKEILFKEMELTVVIKLLGRSIGYNILHNHIISLWKPISLFNLMDIENEYYLPDAAISYCGFGVDLANRAPGFLFRWKIVEAIGGLTGKVIKLDLQTDNRSRCHFAQLAVFLNLEKPLVSKVLVDGAVQRVEYEAPPTVYFRCGKYGHVKDICLTVVEDRVLKHLMEMMNVDSVSTAGENVEEAGSDFGPWILVERQS</sequence>
<evidence type="ECO:0000313" key="2">
    <source>
        <dbReference type="EMBL" id="KAH1033308.1"/>
    </source>
</evidence>
<keyword evidence="1" id="KW-0812">Transmembrane</keyword>
<gene>
    <name evidence="2" type="ORF">J1N35_045482</name>
</gene>
<dbReference type="OrthoDB" id="995555at2759"/>
<name>A0A9D3ZHF3_9ROSI</name>
<keyword evidence="3" id="KW-1185">Reference proteome</keyword>
<dbReference type="EMBL" id="JAIQCV010000013">
    <property type="protein sequence ID" value="KAH1033308.1"/>
    <property type="molecule type" value="Genomic_DNA"/>
</dbReference>
<evidence type="ECO:0000313" key="3">
    <source>
        <dbReference type="Proteomes" id="UP000828251"/>
    </source>
</evidence>
<dbReference type="InterPro" id="IPR040256">
    <property type="entry name" value="At4g02000-like"/>
</dbReference>
<dbReference type="PANTHER" id="PTHR31286">
    <property type="entry name" value="GLYCINE-RICH CELL WALL STRUCTURAL PROTEIN 1.8-LIKE"/>
    <property type="match status" value="1"/>
</dbReference>